<dbReference type="PROSITE" id="PS01211">
    <property type="entry name" value="UPF0001"/>
    <property type="match status" value="1"/>
</dbReference>
<dbReference type="RefSeq" id="WP_013453343.1">
    <property type="nucleotide sequence ID" value="NC_014759.1"/>
</dbReference>
<dbReference type="PANTHER" id="PTHR10146:SF14">
    <property type="entry name" value="PYRIDOXAL PHOSPHATE HOMEOSTASIS PROTEIN"/>
    <property type="match status" value="1"/>
</dbReference>
<dbReference type="InterPro" id="IPR011078">
    <property type="entry name" value="PyrdxlP_homeostasis"/>
</dbReference>
<accession>E4TKM8</accession>
<dbReference type="STRING" id="643867.Ftrac_1199"/>
<comment type="cofactor">
    <cofactor evidence="3">
        <name>pyridoxal 5'-phosphate</name>
        <dbReference type="ChEBI" id="CHEBI:597326"/>
    </cofactor>
</comment>
<organism evidence="6 7">
    <name type="scientific">Marivirga tractuosa (strain ATCC 23168 / DSM 4126 / NBRC 15989 / NCIMB 1408 / VKM B-1430 / H-43)</name>
    <name type="common">Microscilla tractuosa</name>
    <name type="synonym">Flexibacter tractuosus</name>
    <dbReference type="NCBI Taxonomy" id="643867"/>
    <lineage>
        <taxon>Bacteria</taxon>
        <taxon>Pseudomonadati</taxon>
        <taxon>Bacteroidota</taxon>
        <taxon>Cytophagia</taxon>
        <taxon>Cytophagales</taxon>
        <taxon>Marivirgaceae</taxon>
        <taxon>Marivirga</taxon>
    </lineage>
</organism>
<comment type="similarity">
    <text evidence="2 4">Belongs to the pyridoxal phosphate-binding protein YggS/PROSC family.</text>
</comment>
<dbReference type="KEGG" id="mtt:Ftrac_1199"/>
<evidence type="ECO:0000313" key="7">
    <source>
        <dbReference type="Proteomes" id="UP000008720"/>
    </source>
</evidence>
<protein>
    <recommendedName>
        <fullName evidence="2">Pyridoxal phosphate homeostasis protein</fullName>
        <shortName evidence="2">PLP homeostasis protein</shortName>
    </recommendedName>
</protein>
<dbReference type="HAMAP" id="MF_02087">
    <property type="entry name" value="PLP_homeostasis"/>
    <property type="match status" value="1"/>
</dbReference>
<name>E4TKM8_MARTH</name>
<dbReference type="SUPFAM" id="SSF51419">
    <property type="entry name" value="PLP-binding barrel"/>
    <property type="match status" value="1"/>
</dbReference>
<evidence type="ECO:0000256" key="2">
    <source>
        <dbReference type="HAMAP-Rule" id="MF_02087"/>
    </source>
</evidence>
<evidence type="ECO:0000256" key="3">
    <source>
        <dbReference type="PIRSR" id="PIRSR004848-1"/>
    </source>
</evidence>
<dbReference type="Gene3D" id="3.20.20.10">
    <property type="entry name" value="Alanine racemase"/>
    <property type="match status" value="1"/>
</dbReference>
<dbReference type="OrthoDB" id="9804072at2"/>
<evidence type="ECO:0000256" key="4">
    <source>
        <dbReference type="RuleBase" id="RU004514"/>
    </source>
</evidence>
<keyword evidence="7" id="KW-1185">Reference proteome</keyword>
<dbReference type="AlphaFoldDB" id="E4TKM8"/>
<dbReference type="PANTHER" id="PTHR10146">
    <property type="entry name" value="PROLINE SYNTHETASE CO-TRANSCRIBED BACTERIAL HOMOLOG PROTEIN"/>
    <property type="match status" value="1"/>
</dbReference>
<dbReference type="NCBIfam" id="TIGR00044">
    <property type="entry name" value="YggS family pyridoxal phosphate-dependent enzyme"/>
    <property type="match status" value="1"/>
</dbReference>
<dbReference type="InterPro" id="IPR029066">
    <property type="entry name" value="PLP-binding_barrel"/>
</dbReference>
<dbReference type="Proteomes" id="UP000008720">
    <property type="component" value="Chromosome"/>
</dbReference>
<reference evidence="6 7" key="1">
    <citation type="journal article" date="2011" name="Stand. Genomic Sci.">
        <title>Complete genome sequence of Marivirga tractuosa type strain (H-43).</title>
        <authorList>
            <person name="Pagani I."/>
            <person name="Chertkov O."/>
            <person name="Lapidus A."/>
            <person name="Lucas S."/>
            <person name="Del Rio T.G."/>
            <person name="Tice H."/>
            <person name="Copeland A."/>
            <person name="Cheng J.F."/>
            <person name="Nolan M."/>
            <person name="Saunders E."/>
            <person name="Pitluck S."/>
            <person name="Held B."/>
            <person name="Goodwin L."/>
            <person name="Liolios K."/>
            <person name="Ovchinikova G."/>
            <person name="Ivanova N."/>
            <person name="Mavromatis K."/>
            <person name="Pati A."/>
            <person name="Chen A."/>
            <person name="Palaniappan K."/>
            <person name="Land M."/>
            <person name="Hauser L."/>
            <person name="Jeffries C.D."/>
            <person name="Detter J.C."/>
            <person name="Han C."/>
            <person name="Tapia R."/>
            <person name="Ngatchou-Djao O.D."/>
            <person name="Rohde M."/>
            <person name="Goker M."/>
            <person name="Spring S."/>
            <person name="Sikorski J."/>
            <person name="Woyke T."/>
            <person name="Bristow J."/>
            <person name="Eisen J.A."/>
            <person name="Markowitz V."/>
            <person name="Hugenholtz P."/>
            <person name="Klenk H.P."/>
            <person name="Kyrpides N.C."/>
        </authorList>
    </citation>
    <scope>NUCLEOTIDE SEQUENCE [LARGE SCALE GENOMIC DNA]</scope>
    <source>
        <strain evidence="7">ATCC 23168 / DSM 4126 / NBRC 15989 / NCIMB 1408 / VKM B-1430 / H-43</strain>
    </source>
</reference>
<keyword evidence="1 2" id="KW-0663">Pyridoxal phosphate</keyword>
<dbReference type="Pfam" id="PF01168">
    <property type="entry name" value="Ala_racemase_N"/>
    <property type="match status" value="1"/>
</dbReference>
<feature type="domain" description="Alanine racemase N-terminal" evidence="5">
    <location>
        <begin position="3"/>
        <end position="219"/>
    </location>
</feature>
<dbReference type="eggNOG" id="COG0325">
    <property type="taxonomic scope" value="Bacteria"/>
</dbReference>
<dbReference type="HOGENOM" id="CLU_059988_1_3_10"/>
<feature type="modified residue" description="N6-(pyridoxal phosphate)lysine" evidence="2 3">
    <location>
        <position position="24"/>
    </location>
</feature>
<dbReference type="CDD" id="cd00635">
    <property type="entry name" value="PLPDE_III_YBL036c_like"/>
    <property type="match status" value="1"/>
</dbReference>
<sequence>MSIAGNLSAVKESLGKCHLVAVSKTKPNEDLMAAYDAGQRALGENKVQEMTDKAEVLPKDIEWHMIGHLQRNKVKYIAPFVHLIHSVDSVRLLKEINKQGKKIDRVIPVLLQIHIAEEENKYGLDEDELHELLSSEAFKEMNHVAVQGLMGMATFTDDTEKIRREFKSLKKLFDKTAEQYNDEKLNLKELSMGMSGDYEIAIEEGSTMVRIGSKIFGERN</sequence>
<comment type="function">
    <text evidence="2">Pyridoxal 5'-phosphate (PLP)-binding protein, which is involved in PLP homeostasis.</text>
</comment>
<evidence type="ECO:0000256" key="1">
    <source>
        <dbReference type="ARBA" id="ARBA00022898"/>
    </source>
</evidence>
<dbReference type="GO" id="GO:0030170">
    <property type="term" value="F:pyridoxal phosphate binding"/>
    <property type="evidence" value="ECO:0007669"/>
    <property type="project" value="UniProtKB-UniRule"/>
</dbReference>
<evidence type="ECO:0000313" key="6">
    <source>
        <dbReference type="EMBL" id="ADR21194.1"/>
    </source>
</evidence>
<evidence type="ECO:0000259" key="5">
    <source>
        <dbReference type="Pfam" id="PF01168"/>
    </source>
</evidence>
<dbReference type="InterPro" id="IPR001608">
    <property type="entry name" value="Ala_racemase_N"/>
</dbReference>
<dbReference type="EMBL" id="CP002349">
    <property type="protein sequence ID" value="ADR21194.1"/>
    <property type="molecule type" value="Genomic_DNA"/>
</dbReference>
<dbReference type="PIRSF" id="PIRSF004848">
    <property type="entry name" value="YBL036c_PLPDEIII"/>
    <property type="match status" value="1"/>
</dbReference>
<gene>
    <name evidence="6" type="ordered locus">Ftrac_1199</name>
</gene>
<dbReference type="FunFam" id="3.20.20.10:FF:000018">
    <property type="entry name" value="Pyridoxal phosphate homeostasis protein"/>
    <property type="match status" value="1"/>
</dbReference>
<proteinExistence type="inferred from homology"/>